<feature type="signal peptide" evidence="6">
    <location>
        <begin position="1"/>
        <end position="24"/>
    </location>
</feature>
<evidence type="ECO:0000313" key="8">
    <source>
        <dbReference type="EMBL" id="TWJ12567.1"/>
    </source>
</evidence>
<dbReference type="Gene3D" id="3.40.50.2300">
    <property type="match status" value="2"/>
</dbReference>
<evidence type="ECO:0000256" key="1">
    <source>
        <dbReference type="ARBA" id="ARBA00004236"/>
    </source>
</evidence>
<keyword evidence="3 6" id="KW-0732">Signal</keyword>
<evidence type="ECO:0000256" key="2">
    <source>
        <dbReference type="ARBA" id="ARBA00022475"/>
    </source>
</evidence>
<dbReference type="PANTHER" id="PTHR34296:SF2">
    <property type="entry name" value="ABC TRANSPORTER GUANOSINE-BINDING PROTEIN NUPN"/>
    <property type="match status" value="1"/>
</dbReference>
<dbReference type="PROSITE" id="PS51257">
    <property type="entry name" value="PROKAR_LIPOPROTEIN"/>
    <property type="match status" value="1"/>
</dbReference>
<organism evidence="8 9">
    <name type="scientific">Stackebrandtia albiflava</name>
    <dbReference type="NCBI Taxonomy" id="406432"/>
    <lineage>
        <taxon>Bacteria</taxon>
        <taxon>Bacillati</taxon>
        <taxon>Actinomycetota</taxon>
        <taxon>Actinomycetes</taxon>
        <taxon>Glycomycetales</taxon>
        <taxon>Glycomycetaceae</taxon>
        <taxon>Stackebrandtia</taxon>
    </lineage>
</organism>
<dbReference type="InterPro" id="IPR050957">
    <property type="entry name" value="BMP_lipoprotein"/>
</dbReference>
<evidence type="ECO:0000313" key="9">
    <source>
        <dbReference type="Proteomes" id="UP000321617"/>
    </source>
</evidence>
<feature type="domain" description="ABC transporter substrate-binding protein PnrA-like" evidence="7">
    <location>
        <begin position="45"/>
        <end position="352"/>
    </location>
</feature>
<evidence type="ECO:0000256" key="3">
    <source>
        <dbReference type="ARBA" id="ARBA00022729"/>
    </source>
</evidence>
<evidence type="ECO:0000259" key="7">
    <source>
        <dbReference type="Pfam" id="PF02608"/>
    </source>
</evidence>
<reference evidence="8 9" key="1">
    <citation type="journal article" date="2013" name="Stand. Genomic Sci.">
        <title>Genomic Encyclopedia of Type Strains, Phase I: The one thousand microbial genomes (KMG-I) project.</title>
        <authorList>
            <person name="Kyrpides N.C."/>
            <person name="Woyke T."/>
            <person name="Eisen J.A."/>
            <person name="Garrity G."/>
            <person name="Lilburn T.G."/>
            <person name="Beck B.J."/>
            <person name="Whitman W.B."/>
            <person name="Hugenholtz P."/>
            <person name="Klenk H.P."/>
        </authorList>
    </citation>
    <scope>NUCLEOTIDE SEQUENCE [LARGE SCALE GENOMIC DNA]</scope>
    <source>
        <strain evidence="8 9">DSM 45044</strain>
    </source>
</reference>
<dbReference type="InterPro" id="IPR003760">
    <property type="entry name" value="PnrA-like"/>
</dbReference>
<dbReference type="Pfam" id="PF02608">
    <property type="entry name" value="Bmp"/>
    <property type="match status" value="1"/>
</dbReference>
<dbReference type="PANTHER" id="PTHR34296">
    <property type="entry name" value="TRANSCRIPTIONAL ACTIVATOR PROTEIN MED"/>
    <property type="match status" value="1"/>
</dbReference>
<protein>
    <submittedName>
        <fullName evidence="8">Basic membrane protein A</fullName>
    </submittedName>
</protein>
<dbReference type="CDD" id="cd06354">
    <property type="entry name" value="PBP1_PrnA-like"/>
    <property type="match status" value="1"/>
</dbReference>
<evidence type="ECO:0000256" key="4">
    <source>
        <dbReference type="ARBA" id="ARBA00023136"/>
    </source>
</evidence>
<keyword evidence="4" id="KW-0472">Membrane</keyword>
<proteinExistence type="predicted"/>
<evidence type="ECO:0000256" key="6">
    <source>
        <dbReference type="SAM" id="SignalP"/>
    </source>
</evidence>
<dbReference type="EMBL" id="VLLL01000006">
    <property type="protein sequence ID" value="TWJ12567.1"/>
    <property type="molecule type" value="Genomic_DNA"/>
</dbReference>
<comment type="caution">
    <text evidence="8">The sequence shown here is derived from an EMBL/GenBank/DDBJ whole genome shotgun (WGS) entry which is preliminary data.</text>
</comment>
<name>A0A562V423_9ACTN</name>
<dbReference type="GO" id="GO:0005886">
    <property type="term" value="C:plasma membrane"/>
    <property type="evidence" value="ECO:0007669"/>
    <property type="project" value="UniProtKB-SubCell"/>
</dbReference>
<evidence type="ECO:0000256" key="5">
    <source>
        <dbReference type="ARBA" id="ARBA00023288"/>
    </source>
</evidence>
<feature type="chain" id="PRO_5038667368" evidence="6">
    <location>
        <begin position="25"/>
        <end position="359"/>
    </location>
</feature>
<gene>
    <name evidence="8" type="ORF">LX16_3327</name>
</gene>
<keyword evidence="5" id="KW-0449">Lipoprotein</keyword>
<accession>A0A562V423</accession>
<dbReference type="Proteomes" id="UP000321617">
    <property type="component" value="Unassembled WGS sequence"/>
</dbReference>
<sequence length="359" mass="37408">MRTVRGKRMAAIGVTGAVALFVAACGEAPDSANEGGDAVAKDFKACMVTDTGGVEDRSFNASAWQGMNAAVEAEPAVEVHVKESGSEADYETNLTGFINEGCDLIVAVGGLMGEALTTVAADYPDQRFAIVDAYLPDSPNVFSMEFNTAQSSFLAGYLAAGHSKTGKVATYGGLKIPPVTIFMDGFAEGVAYYNETKDADVEVLGWNPETQNGSFADSFEDSGKGKSLTENFVSQGADIIFPVAGKTGMGTPTVTQGDDALDSIWVDLDGCESAAEYCEEFLTTSEKNIPDAVSEAILAARDGGPTDGHTVGTLENGGVSLSTLREDIDPELAAEIETVKEAIISGDIEIKSEVQPVAS</sequence>
<keyword evidence="2" id="KW-1003">Cell membrane</keyword>
<dbReference type="AlphaFoldDB" id="A0A562V423"/>
<comment type="subcellular location">
    <subcellularLocation>
        <location evidence="1">Cell membrane</location>
    </subcellularLocation>
</comment>
<keyword evidence="9" id="KW-1185">Reference proteome</keyword>